<dbReference type="Proteomes" id="UP001066276">
    <property type="component" value="Chromosome 1_1"/>
</dbReference>
<evidence type="ECO:0000313" key="1">
    <source>
        <dbReference type="EMBL" id="KAJ1215954.1"/>
    </source>
</evidence>
<evidence type="ECO:0000313" key="2">
    <source>
        <dbReference type="Proteomes" id="UP001066276"/>
    </source>
</evidence>
<sequence>MPVCFSGTLCFHCSYTGSGTAGESPVGDSNRERLFHRSGRHVVFGGAGYGCRVRSGASSLTPAGTDDLSLIDPRLRGGSLCM</sequence>
<name>A0AAV7WRQ4_PLEWA</name>
<evidence type="ECO:0008006" key="3">
    <source>
        <dbReference type="Google" id="ProtNLM"/>
    </source>
</evidence>
<dbReference type="EMBL" id="JANPWB010000001">
    <property type="protein sequence ID" value="KAJ1215954.1"/>
    <property type="molecule type" value="Genomic_DNA"/>
</dbReference>
<dbReference type="AlphaFoldDB" id="A0AAV7WRQ4"/>
<gene>
    <name evidence="1" type="ORF">NDU88_003560</name>
</gene>
<reference evidence="1" key="1">
    <citation type="journal article" date="2022" name="bioRxiv">
        <title>Sequencing and chromosome-scale assembly of the giantPleurodeles waltlgenome.</title>
        <authorList>
            <person name="Brown T."/>
            <person name="Elewa A."/>
            <person name="Iarovenko S."/>
            <person name="Subramanian E."/>
            <person name="Araus A.J."/>
            <person name="Petzold A."/>
            <person name="Susuki M."/>
            <person name="Suzuki K.-i.T."/>
            <person name="Hayashi T."/>
            <person name="Toyoda A."/>
            <person name="Oliveira C."/>
            <person name="Osipova E."/>
            <person name="Leigh N.D."/>
            <person name="Simon A."/>
            <person name="Yun M.H."/>
        </authorList>
    </citation>
    <scope>NUCLEOTIDE SEQUENCE</scope>
    <source>
        <strain evidence="1">20211129_DDA</strain>
        <tissue evidence="1">Liver</tissue>
    </source>
</reference>
<protein>
    <recommendedName>
        <fullName evidence="3">Secreted protein</fullName>
    </recommendedName>
</protein>
<keyword evidence="2" id="KW-1185">Reference proteome</keyword>
<accession>A0AAV7WRQ4</accession>
<proteinExistence type="predicted"/>
<organism evidence="1 2">
    <name type="scientific">Pleurodeles waltl</name>
    <name type="common">Iberian ribbed newt</name>
    <dbReference type="NCBI Taxonomy" id="8319"/>
    <lineage>
        <taxon>Eukaryota</taxon>
        <taxon>Metazoa</taxon>
        <taxon>Chordata</taxon>
        <taxon>Craniata</taxon>
        <taxon>Vertebrata</taxon>
        <taxon>Euteleostomi</taxon>
        <taxon>Amphibia</taxon>
        <taxon>Batrachia</taxon>
        <taxon>Caudata</taxon>
        <taxon>Salamandroidea</taxon>
        <taxon>Salamandridae</taxon>
        <taxon>Pleurodelinae</taxon>
        <taxon>Pleurodeles</taxon>
    </lineage>
</organism>
<comment type="caution">
    <text evidence="1">The sequence shown here is derived from an EMBL/GenBank/DDBJ whole genome shotgun (WGS) entry which is preliminary data.</text>
</comment>